<evidence type="ECO:0000256" key="2">
    <source>
        <dbReference type="SAM" id="MobiDB-lite"/>
    </source>
</evidence>
<proteinExistence type="predicted"/>
<keyword evidence="1" id="KW-0175">Coiled coil</keyword>
<feature type="compositionally biased region" description="Low complexity" evidence="2">
    <location>
        <begin position="364"/>
        <end position="373"/>
    </location>
</feature>
<dbReference type="GO" id="GO:0000278">
    <property type="term" value="P:mitotic cell cycle"/>
    <property type="evidence" value="ECO:0007669"/>
    <property type="project" value="TreeGrafter"/>
</dbReference>
<feature type="coiled-coil region" evidence="1">
    <location>
        <begin position="849"/>
        <end position="883"/>
    </location>
</feature>
<feature type="compositionally biased region" description="Low complexity" evidence="2">
    <location>
        <begin position="652"/>
        <end position="664"/>
    </location>
</feature>
<dbReference type="GO" id="GO:0007020">
    <property type="term" value="P:microtubule nucleation"/>
    <property type="evidence" value="ECO:0007669"/>
    <property type="project" value="TreeGrafter"/>
</dbReference>
<sequence>MHSIVAATSDTVRVWDLEVSSPRPAVSSTYQRARRGSSNTVGSSGSDHEAESAHASISSVYSVDGVGKAIEYITTVSWAANSNTFAVGGKGSTIRQYSRTGELLQDMKPSRRADQLGVADIAAVQHYGTSSEALFVAINSTKQVRRWDFVRKDYTAVCQTHENDISCMAVCTKKRIVASATAQGGEIAVFNLLHNTRTDLRSATHKALTCIDISPGLRSQIAVGSEDGLLQLFDTSRSGLAPLKAFSHVHSAPVRGIAFHPISSTTILSAGLDGRIAMTDTNAYASGNSSAGINVALPLTCLATTQDSYVIGVGTIDGDVLVYDTRGSATPLWRGSTGSRRAITSISLTRRVDASTESTSQPLRRAASTSSTSREARGTNHGAIRNVPSSLDEKPIASSLAERQRTRSSVIAGVSVAREIRPPIPAGAAADVGKGDGSIRPPHHPSINRFRSAINEHRLNTAANGGSAKPMPAPAHFAAGGTSTRSPRSSKTDYAPEGGASEDDVDNMALLMKDRSYMELLSPAKTIQAVGQSSGDAPGARHNGDILALLSRSRTAAKAPSSPTASSRVFFKSPAKSVDYTSHLLHSTPADKNVSSGTRSPPNVGSCAVVVDDMDTSPMSQPYRQARGRHGSRTHDAGDSMMEMFTPERNKPSLPSVQLSKSSSGHVGNGLSTNLAHTLVAQLLEKQGDQTSSDSSKLASGGDRLSIAAHQPSANFASSSSSDRFLEPPVQTSAKNTPVTAPNDHSGDNPGKQSKKLIPPSRQLATDRSAVGIELLSPPDCLPPAPKRPCRVENQLDMAPSAAALSGLGDIGSSVLQNLLADALTPLREQLRGEIRNLHLDMIRQGFVYQEQVRALRQECNEARDLRQELDKLRRENEQLRRHIPFFGSNDSAVPSD</sequence>
<dbReference type="PANTHER" id="PTHR44414">
    <property type="entry name" value="PROTEIN NEDD1"/>
    <property type="match status" value="1"/>
</dbReference>
<feature type="compositionally biased region" description="Polar residues" evidence="2">
    <location>
        <begin position="730"/>
        <end position="740"/>
    </location>
</feature>
<evidence type="ECO:0000313" key="4">
    <source>
        <dbReference type="Proteomes" id="UP001140074"/>
    </source>
</evidence>
<dbReference type="GO" id="GO:0043015">
    <property type="term" value="F:gamma-tubulin binding"/>
    <property type="evidence" value="ECO:0007669"/>
    <property type="project" value="TreeGrafter"/>
</dbReference>
<feature type="region of interest" description="Disordered" evidence="2">
    <location>
        <begin position="351"/>
        <end position="391"/>
    </location>
</feature>
<keyword evidence="4" id="KW-1185">Reference proteome</keyword>
<dbReference type="Gene3D" id="2.130.10.10">
    <property type="entry name" value="YVTN repeat-like/Quinoprotein amine dehydrogenase"/>
    <property type="match status" value="2"/>
</dbReference>
<dbReference type="Proteomes" id="UP001140074">
    <property type="component" value="Unassembled WGS sequence"/>
</dbReference>
<dbReference type="SUPFAM" id="SSF50978">
    <property type="entry name" value="WD40 repeat-like"/>
    <property type="match status" value="1"/>
</dbReference>
<dbReference type="InterPro" id="IPR001680">
    <property type="entry name" value="WD40_rpt"/>
</dbReference>
<accession>A0A9W8IIH2</accession>
<evidence type="ECO:0000313" key="3">
    <source>
        <dbReference type="EMBL" id="KAJ2864182.1"/>
    </source>
</evidence>
<evidence type="ECO:0008006" key="5">
    <source>
        <dbReference type="Google" id="ProtNLM"/>
    </source>
</evidence>
<dbReference type="InterPro" id="IPR036322">
    <property type="entry name" value="WD40_repeat_dom_sf"/>
</dbReference>
<organism evidence="3 4">
    <name type="scientific">Coemansia aciculifera</name>
    <dbReference type="NCBI Taxonomy" id="417176"/>
    <lineage>
        <taxon>Eukaryota</taxon>
        <taxon>Fungi</taxon>
        <taxon>Fungi incertae sedis</taxon>
        <taxon>Zoopagomycota</taxon>
        <taxon>Kickxellomycotina</taxon>
        <taxon>Kickxellomycetes</taxon>
        <taxon>Kickxellales</taxon>
        <taxon>Kickxellaceae</taxon>
        <taxon>Coemansia</taxon>
    </lineage>
</organism>
<dbReference type="InterPro" id="IPR052818">
    <property type="entry name" value="NEDD1_Spindle_Assembly"/>
</dbReference>
<dbReference type="InterPro" id="IPR015943">
    <property type="entry name" value="WD40/YVTN_repeat-like_dom_sf"/>
</dbReference>
<protein>
    <recommendedName>
        <fullName evidence="5">WD40 repeat-like protein</fullName>
    </recommendedName>
</protein>
<comment type="caution">
    <text evidence="3">The sequence shown here is derived from an EMBL/GenBank/DDBJ whole genome shotgun (WGS) entry which is preliminary data.</text>
</comment>
<dbReference type="GO" id="GO:0000922">
    <property type="term" value="C:spindle pole"/>
    <property type="evidence" value="ECO:0007669"/>
    <property type="project" value="TreeGrafter"/>
</dbReference>
<dbReference type="SMART" id="SM00320">
    <property type="entry name" value="WD40"/>
    <property type="match status" value="5"/>
</dbReference>
<feature type="region of interest" description="Disordered" evidence="2">
    <location>
        <begin position="712"/>
        <end position="764"/>
    </location>
</feature>
<dbReference type="AlphaFoldDB" id="A0A9W8IIH2"/>
<feature type="region of interest" description="Disordered" evidence="2">
    <location>
        <begin position="25"/>
        <end position="49"/>
    </location>
</feature>
<dbReference type="GO" id="GO:0005737">
    <property type="term" value="C:cytoplasm"/>
    <property type="evidence" value="ECO:0007669"/>
    <property type="project" value="TreeGrafter"/>
</dbReference>
<reference evidence="3" key="1">
    <citation type="submission" date="2022-07" db="EMBL/GenBank/DDBJ databases">
        <title>Phylogenomic reconstructions and comparative analyses of Kickxellomycotina fungi.</title>
        <authorList>
            <person name="Reynolds N.K."/>
            <person name="Stajich J.E."/>
            <person name="Barry K."/>
            <person name="Grigoriev I.V."/>
            <person name="Crous P."/>
            <person name="Smith M.E."/>
        </authorList>
    </citation>
    <scope>NUCLEOTIDE SEQUENCE</scope>
    <source>
        <strain evidence="3">RSA 476</strain>
    </source>
</reference>
<dbReference type="EMBL" id="JANBUY010000096">
    <property type="protein sequence ID" value="KAJ2864182.1"/>
    <property type="molecule type" value="Genomic_DNA"/>
</dbReference>
<feature type="region of interest" description="Disordered" evidence="2">
    <location>
        <begin position="619"/>
        <end position="670"/>
    </location>
</feature>
<dbReference type="GO" id="GO:0036064">
    <property type="term" value="C:ciliary basal body"/>
    <property type="evidence" value="ECO:0007669"/>
    <property type="project" value="TreeGrafter"/>
</dbReference>
<feature type="region of interest" description="Disordered" evidence="2">
    <location>
        <begin position="462"/>
        <end position="503"/>
    </location>
</feature>
<gene>
    <name evidence="3" type="ORF">GGH94_003086</name>
</gene>
<dbReference type="GO" id="GO:0005814">
    <property type="term" value="C:centriole"/>
    <property type="evidence" value="ECO:0007669"/>
    <property type="project" value="TreeGrafter"/>
</dbReference>
<name>A0A9W8IIH2_9FUNG</name>
<dbReference type="PANTHER" id="PTHR44414:SF1">
    <property type="entry name" value="PROTEIN NEDD1"/>
    <property type="match status" value="1"/>
</dbReference>
<feature type="compositionally biased region" description="Polar residues" evidence="2">
    <location>
        <begin position="26"/>
        <end position="41"/>
    </location>
</feature>
<evidence type="ECO:0000256" key="1">
    <source>
        <dbReference type="SAM" id="Coils"/>
    </source>
</evidence>